<accession>A0ABT8R960</accession>
<dbReference type="PANTHER" id="PTHR45947:SF3">
    <property type="entry name" value="SULFOQUINOVOSYL TRANSFERASE SQD2"/>
    <property type="match status" value="1"/>
</dbReference>
<proteinExistence type="predicted"/>
<dbReference type="Gene3D" id="3.40.50.2000">
    <property type="entry name" value="Glycogen Phosphorylase B"/>
    <property type="match status" value="2"/>
</dbReference>
<dbReference type="Pfam" id="PF13439">
    <property type="entry name" value="Glyco_transf_4"/>
    <property type="match status" value="1"/>
</dbReference>
<keyword evidence="3" id="KW-0808">Transferase</keyword>
<evidence type="ECO:0000313" key="4">
    <source>
        <dbReference type="Proteomes" id="UP001168528"/>
    </source>
</evidence>
<reference evidence="3" key="1">
    <citation type="submission" date="2023-07" db="EMBL/GenBank/DDBJ databases">
        <title>The genome sequence of Rhodocytophaga aerolata KACC 12507.</title>
        <authorList>
            <person name="Zhang X."/>
        </authorList>
    </citation>
    <scope>NUCLEOTIDE SEQUENCE</scope>
    <source>
        <strain evidence="3">KACC 12507</strain>
    </source>
</reference>
<evidence type="ECO:0000259" key="2">
    <source>
        <dbReference type="Pfam" id="PF13439"/>
    </source>
</evidence>
<dbReference type="Pfam" id="PF00534">
    <property type="entry name" value="Glycos_transf_1"/>
    <property type="match status" value="1"/>
</dbReference>
<name>A0ABT8R960_9BACT</name>
<dbReference type="InterPro" id="IPR028098">
    <property type="entry name" value="Glyco_trans_4-like_N"/>
</dbReference>
<organism evidence="3 4">
    <name type="scientific">Rhodocytophaga aerolata</name>
    <dbReference type="NCBI Taxonomy" id="455078"/>
    <lineage>
        <taxon>Bacteria</taxon>
        <taxon>Pseudomonadati</taxon>
        <taxon>Bacteroidota</taxon>
        <taxon>Cytophagia</taxon>
        <taxon>Cytophagales</taxon>
        <taxon>Rhodocytophagaceae</taxon>
        <taxon>Rhodocytophaga</taxon>
    </lineage>
</organism>
<dbReference type="GO" id="GO:0016757">
    <property type="term" value="F:glycosyltransferase activity"/>
    <property type="evidence" value="ECO:0007669"/>
    <property type="project" value="UniProtKB-KW"/>
</dbReference>
<gene>
    <name evidence="3" type="ORF">Q0590_20250</name>
</gene>
<protein>
    <submittedName>
        <fullName evidence="3">Glycosyltransferase family 4 protein</fullName>
        <ecNumber evidence="3">2.4.-.-</ecNumber>
    </submittedName>
</protein>
<feature type="domain" description="Glycosyltransferase subfamily 4-like N-terminal" evidence="2">
    <location>
        <begin position="15"/>
        <end position="186"/>
    </location>
</feature>
<dbReference type="RefSeq" id="WP_302039422.1">
    <property type="nucleotide sequence ID" value="NZ_JAUKPO010000013.1"/>
</dbReference>
<dbReference type="EMBL" id="JAUKPO010000013">
    <property type="protein sequence ID" value="MDO1448620.1"/>
    <property type="molecule type" value="Genomic_DNA"/>
</dbReference>
<feature type="domain" description="Glycosyl transferase family 1" evidence="1">
    <location>
        <begin position="204"/>
        <end position="352"/>
    </location>
</feature>
<comment type="caution">
    <text evidence="3">The sequence shown here is derived from an EMBL/GenBank/DDBJ whole genome shotgun (WGS) entry which is preliminary data.</text>
</comment>
<dbReference type="EC" id="2.4.-.-" evidence="3"/>
<evidence type="ECO:0000313" key="3">
    <source>
        <dbReference type="EMBL" id="MDO1448620.1"/>
    </source>
</evidence>
<dbReference type="SUPFAM" id="SSF53756">
    <property type="entry name" value="UDP-Glycosyltransferase/glycogen phosphorylase"/>
    <property type="match status" value="1"/>
</dbReference>
<dbReference type="PANTHER" id="PTHR45947">
    <property type="entry name" value="SULFOQUINOVOSYL TRANSFERASE SQD2"/>
    <property type="match status" value="1"/>
</dbReference>
<dbReference type="InterPro" id="IPR050194">
    <property type="entry name" value="Glycosyltransferase_grp1"/>
</dbReference>
<evidence type="ECO:0000259" key="1">
    <source>
        <dbReference type="Pfam" id="PF00534"/>
    </source>
</evidence>
<keyword evidence="3" id="KW-0328">Glycosyltransferase</keyword>
<sequence>MKILIVSYMIPEAPSGVSVHYMNLAKSLERAGHQVQTLSVADAQPIIRKTSTAASKILSLFGGLGKELARESQNFIRIYTAVRQLIRKKDFDIINAQDLGSAYAAKLASNGRIPVLLTCHFNDDPATETIKRRNLTGLAVTFTQKWHQHLFKAITYYNGVSSYVIKRSRHLFNIDAIVEIIHNGVDFKAVQRTSPLSVLHSQYPGKYVLMNIGHLEKRKNQDLFLEAAYYLKKQRSDFVCAMVGNGEDYAYLQDQIQKRDLADCVVMLGHHEDVIPVLKSADIYMHTALNENCPLVLLEAIASSVPVFALAVGGIPELLKQKEALFSQGITAEFLADKLSAALDDEQFRAKLQHLQYDDGLKGFDIYRMTHKYLAYYQRIIRHFEEQKISGNATLKTTDANEISTHKPVPNN</sequence>
<keyword evidence="4" id="KW-1185">Reference proteome</keyword>
<dbReference type="Proteomes" id="UP001168528">
    <property type="component" value="Unassembled WGS sequence"/>
</dbReference>
<dbReference type="InterPro" id="IPR001296">
    <property type="entry name" value="Glyco_trans_1"/>
</dbReference>
<dbReference type="CDD" id="cd03801">
    <property type="entry name" value="GT4_PimA-like"/>
    <property type="match status" value="1"/>
</dbReference>